<dbReference type="InterPro" id="IPR029058">
    <property type="entry name" value="AB_hydrolase_fold"/>
</dbReference>
<gene>
    <name evidence="4" type="ORF">LQ327_18100</name>
</gene>
<dbReference type="EMBL" id="JAJNDB010000003">
    <property type="protein sequence ID" value="MCD2195285.1"/>
    <property type="molecule type" value="Genomic_DNA"/>
</dbReference>
<keyword evidence="5" id="KW-1185">Reference proteome</keyword>
<accession>A0ABS8PAJ7</accession>
<dbReference type="PANTHER" id="PTHR36837:SF5">
    <property type="entry name" value="POLY-3-HYDROXYBUTYRATE SYNTHASE"/>
    <property type="match status" value="1"/>
</dbReference>
<dbReference type="Gene3D" id="3.40.50.1820">
    <property type="entry name" value="alpha/beta hydrolase"/>
    <property type="match status" value="1"/>
</dbReference>
<name>A0ABS8PAJ7_9PSEU</name>
<evidence type="ECO:0000259" key="3">
    <source>
        <dbReference type="Pfam" id="PF07167"/>
    </source>
</evidence>
<comment type="caution">
    <text evidence="4">The sequence shown here is derived from an EMBL/GenBank/DDBJ whole genome shotgun (WGS) entry which is preliminary data.</text>
</comment>
<protein>
    <submittedName>
        <fullName evidence="4">Alpha/beta fold hydrolase</fullName>
    </submittedName>
</protein>
<proteinExistence type="predicted"/>
<dbReference type="RefSeq" id="WP_230736174.1">
    <property type="nucleotide sequence ID" value="NZ_JAJNDB010000003.1"/>
</dbReference>
<evidence type="ECO:0000256" key="1">
    <source>
        <dbReference type="ARBA" id="ARBA00022679"/>
    </source>
</evidence>
<dbReference type="InterPro" id="IPR051321">
    <property type="entry name" value="PHA/PHB_synthase"/>
</dbReference>
<dbReference type="PANTHER" id="PTHR36837">
    <property type="entry name" value="POLY(3-HYDROXYALKANOATE) POLYMERASE SUBUNIT PHAC"/>
    <property type="match status" value="1"/>
</dbReference>
<dbReference type="InterPro" id="IPR010941">
    <property type="entry name" value="PhaC_N"/>
</dbReference>
<evidence type="ECO:0000313" key="4">
    <source>
        <dbReference type="EMBL" id="MCD2195285.1"/>
    </source>
</evidence>
<reference evidence="4 5" key="1">
    <citation type="submission" date="2021-11" db="EMBL/GenBank/DDBJ databases">
        <title>Draft genome sequence of Actinomycetospora sp. SF1 isolated from the rhizosphere soil.</title>
        <authorList>
            <person name="Duangmal K."/>
            <person name="Chantavorakit T."/>
        </authorList>
    </citation>
    <scope>NUCLEOTIDE SEQUENCE [LARGE SCALE GENOMIC DNA]</scope>
    <source>
        <strain evidence="4 5">TBRC 5722</strain>
    </source>
</reference>
<feature type="domain" description="Poly-beta-hydroxybutyrate polymerase N-terminal" evidence="3">
    <location>
        <begin position="73"/>
        <end position="242"/>
    </location>
</feature>
<dbReference type="Proteomes" id="UP001199469">
    <property type="component" value="Unassembled WGS sequence"/>
</dbReference>
<evidence type="ECO:0000256" key="2">
    <source>
        <dbReference type="ARBA" id="ARBA00023315"/>
    </source>
</evidence>
<dbReference type="Pfam" id="PF07167">
    <property type="entry name" value="PhaC_N"/>
    <property type="match status" value="1"/>
</dbReference>
<evidence type="ECO:0000313" key="5">
    <source>
        <dbReference type="Proteomes" id="UP001199469"/>
    </source>
</evidence>
<organism evidence="4 5">
    <name type="scientific">Actinomycetospora endophytica</name>
    <dbReference type="NCBI Taxonomy" id="2291215"/>
    <lineage>
        <taxon>Bacteria</taxon>
        <taxon>Bacillati</taxon>
        <taxon>Actinomycetota</taxon>
        <taxon>Actinomycetes</taxon>
        <taxon>Pseudonocardiales</taxon>
        <taxon>Pseudonocardiaceae</taxon>
        <taxon>Actinomycetospora</taxon>
    </lineage>
</organism>
<dbReference type="GO" id="GO:0016787">
    <property type="term" value="F:hydrolase activity"/>
    <property type="evidence" value="ECO:0007669"/>
    <property type="project" value="UniProtKB-KW"/>
</dbReference>
<dbReference type="SUPFAM" id="SSF53474">
    <property type="entry name" value="alpha/beta-Hydrolases"/>
    <property type="match status" value="1"/>
</dbReference>
<keyword evidence="4" id="KW-0378">Hydrolase</keyword>
<keyword evidence="1" id="KW-0808">Transferase</keyword>
<sequence>MSTDAAENAAPLDLLLTEAGTGTWRRFRPDASTATALVSLARRPRATARLLAGLGSELAQVVAGVSALAPSTRDRRFSDPAWSSNPLLRRVVQGYLAAGRTVDQLVDAADLDWRDDHRVRFLVDNVREALAPSNVPLLNPASAKAVVDTAGLNFARGAGHLVRDLAAPPRVPQMVDPAPFEIGSTIAATPGSVVLRTEMLELIQYAPSTARVRETPVLIAPPTINKYYALDLAPGRSEIEYLVGRGQQVFVMSWRNPEARHSHWGLDAYVGAILDALGAVERITGSSRTVLAGVCSGGILAALTASTLAATGAQARLAGLVLEVTVLDNARAGTVGALTDPALAAAATALSRRQGYLDGRSLAEVFAWLRPGDLVWNYWVNNYLLGRTPPAFDILFWNADTVRMTAALHADFVDLAMRNALVTPGALTVCGEPVDLSAVTVDSYVVAGINDHITPWENCYRSTGLLGGETRFVLSTSGHIAALVNPPGNPKASYQVAKDTPPGAQTWLSDAETVRESWWPDLDDWLAAHGGAERPAPEQPGGGGLEVLAAAPGTYVLDS</sequence>
<keyword evidence="2" id="KW-0012">Acyltransferase</keyword>